<dbReference type="PaxDb" id="665571-STHERM_c18920"/>
<feature type="domain" description="Transglycosylase SLT" evidence="1">
    <location>
        <begin position="94"/>
        <end position="188"/>
    </location>
</feature>
<dbReference type="InterPro" id="IPR023346">
    <property type="entry name" value="Lysozyme-like_dom_sf"/>
</dbReference>
<evidence type="ECO:0000313" key="2">
    <source>
        <dbReference type="EMBL" id="ADN02827.1"/>
    </source>
</evidence>
<sequence length="248" mass="28775">MRQILLRWMVLGGGILLLSCTEVPYVQSPGEWMPLPQRDVVSPEDRPVILSLLEEAHEERAPALFLYREELTRPLVEDFFINLTGDPEVALPILRYADKFDVPLFLAFSLAYVESEFYPFAVNENPSSVDRGLFQLNSRTFPFLTEEEFFDPEINARYGISYLKYCLEEGGSEVLALAMYNAGKHRVFTRGAPAMTLRYIDKFFAYRTRLEKEFFSYLSSVIRPTDLERFFKTEVGRLQPVDMRKPSH</sequence>
<dbReference type="CAZy" id="GH23">
    <property type="family name" value="Glycoside Hydrolase Family 23"/>
</dbReference>
<reference key="1">
    <citation type="submission" date="2009-08" db="EMBL/GenBank/DDBJ databases">
        <title>The genome sequence of Spirochaeta thermophila DSM6192.</title>
        <authorList>
            <person name="Angelov A."/>
            <person name="Mientus M."/>
            <person name="Wittenberg S."/>
            <person name="Lehmann R."/>
            <person name="Liesegang H."/>
            <person name="Daniel R."/>
            <person name="Liebl W."/>
        </authorList>
    </citation>
    <scope>NUCLEOTIDE SEQUENCE</scope>
    <source>
        <strain>DSM 6192</strain>
    </source>
</reference>
<dbReference type="SUPFAM" id="SSF53955">
    <property type="entry name" value="Lysozyme-like"/>
    <property type="match status" value="1"/>
</dbReference>
<evidence type="ECO:0000259" key="1">
    <source>
        <dbReference type="Pfam" id="PF01464"/>
    </source>
</evidence>
<proteinExistence type="predicted"/>
<gene>
    <name evidence="2" type="ordered locus">STHERM_c18920</name>
</gene>
<reference evidence="2 3" key="2">
    <citation type="journal article" date="2010" name="J. Bacteriol.">
        <title>Genome sequence of the polysaccharide-degrading, thermophilic anaerobe Spirochaeta thermophila DSM 6192.</title>
        <authorList>
            <person name="Angelov A."/>
            <person name="Liebl S."/>
            <person name="Ballschmiter M."/>
            <person name="Bomeke M."/>
            <person name="Lehmann R."/>
            <person name="Liesegang H."/>
            <person name="Daniel R."/>
            <person name="Liebl W."/>
        </authorList>
    </citation>
    <scope>NUCLEOTIDE SEQUENCE [LARGE SCALE GENOMIC DNA]</scope>
    <source>
        <strain evidence="3">ATCC 49972 / DSM 6192 / RI 19.B1</strain>
    </source>
</reference>
<protein>
    <recommendedName>
        <fullName evidence="1">Transglycosylase SLT domain-containing protein</fullName>
    </recommendedName>
</protein>
<dbReference type="eggNOG" id="COG0741">
    <property type="taxonomic scope" value="Bacteria"/>
</dbReference>
<dbReference type="RefSeq" id="WP_013314666.1">
    <property type="nucleotide sequence ID" value="NC_014484.1"/>
</dbReference>
<dbReference type="EMBL" id="CP001698">
    <property type="protein sequence ID" value="ADN02827.1"/>
    <property type="molecule type" value="Genomic_DNA"/>
</dbReference>
<evidence type="ECO:0000313" key="3">
    <source>
        <dbReference type="Proteomes" id="UP000001296"/>
    </source>
</evidence>
<organism evidence="2 3">
    <name type="scientific">Winmispira thermophila (strain ATCC 49972 / DSM 6192 / RI 19.B1)</name>
    <name type="common">Spirochaeta thermophila</name>
    <dbReference type="NCBI Taxonomy" id="665571"/>
    <lineage>
        <taxon>Bacteria</taxon>
        <taxon>Pseudomonadati</taxon>
        <taxon>Spirochaetota</taxon>
        <taxon>Spirochaetia</taxon>
        <taxon>Winmispirales</taxon>
        <taxon>Winmispiraceae</taxon>
        <taxon>Winmispira</taxon>
    </lineage>
</organism>
<dbReference type="Gene3D" id="1.10.530.10">
    <property type="match status" value="1"/>
</dbReference>
<accession>E0RPX4</accession>
<dbReference type="InterPro" id="IPR008258">
    <property type="entry name" value="Transglycosylase_SLT_dom_1"/>
</dbReference>
<dbReference type="PROSITE" id="PS51257">
    <property type="entry name" value="PROKAR_LIPOPROTEIN"/>
    <property type="match status" value="1"/>
</dbReference>
<dbReference type="HOGENOM" id="CLU_1146786_0_0_12"/>
<dbReference type="AlphaFoldDB" id="E0RPX4"/>
<name>E0RPX4_WINT6</name>
<dbReference type="KEGG" id="sta:STHERM_c18920"/>
<dbReference type="Pfam" id="PF01464">
    <property type="entry name" value="SLT"/>
    <property type="match status" value="1"/>
</dbReference>
<dbReference type="Proteomes" id="UP000001296">
    <property type="component" value="Chromosome"/>
</dbReference>